<accession>A0A1G7GI25</accession>
<dbReference type="InterPro" id="IPR006827">
    <property type="entry name" value="Lant_deHydtase_N"/>
</dbReference>
<evidence type="ECO:0000259" key="2">
    <source>
        <dbReference type="Pfam" id="PF14028"/>
    </source>
</evidence>
<sequence>MKISVFDQAIYRVPQFHISAILENSWEELKESIKLASSDFYDQIKDTNADNIYSLPKPIFHTVWKYFNRAKFRATPYGSFAGFGLAHIDAHMADSSIIICPSQKLHSFIAWPYKGNVKITTELLLQNGGYLIANDSHYIILDSIRYLSYIDDKFELSEIELDSTVHQILQICKRKIRASDLQEASLHLFSNAEQFIEAINYLISLQLLFTSCHPNIIGEEYFERIGITNTPSLPQYVIAERQNIQGNINHHVFKDITELTLLLHQIVPIRNNATLDKFIFDFTRKFERREVPVMEALDPEIGIGYGDLVQTGDHQALVVEIVNKNKEAATSNNDHHLKDFLYKELLQNSGINNHVISLEKLPVNNDAVKTLPNTFNAVLSDAFGMLCLESLGGATSNGIAGRFTLASDEVTDYCKRIAEIEQQANPGVLFFDIGYTAENHVDNINRRRAIYGMQLNLLNYDLSQNPLEISDLYLHVLHGELILRSKKHNKRLVPRMASAYNYGRSDLPLFRLLCDLQNQGIANNLSINFQHLIPGLNYYPRIQFKNIIISRSKWLLSFSDLKLDAQHNAPERFRELLKSKSISRYCKAGTGDQTLLFDTESNEDMVILMEYLKKRKTLLIEEAFQEQQGLVKDDQGRVYCSEWIVALYHDKEIYKATKSKSEIQAVKHQTAILPPGKEWLYFEIFSHPQRADSILINQITTLLKDRKRLICRWFFIRYTENGFHLRLRLQLHNANKAQLVITDLSELLKEEIQTGIVSDFTIRTYKRELARYGSLNMERVENHFHADSTYVLNVLKQSPEVNTLYATCREIVLSLRDSNVFNSSSFDDMLDRISNSMNEEHQANPASYKKLNEAYKVYRNAMPLAAGKHPKLKSFSESFLSTIRFCVPSGRYQLFADLMHMHINRLFTTEQRTHEMIFYYFLTKDIKERKARANFNPKIQTNTA</sequence>
<proteinExistence type="predicted"/>
<dbReference type="RefSeq" id="WP_091152056.1">
    <property type="nucleotide sequence ID" value="NZ_FNAI01000010.1"/>
</dbReference>
<dbReference type="InterPro" id="IPR023809">
    <property type="entry name" value="Thiopep_bacteriocin_synth_dom"/>
</dbReference>
<dbReference type="AlphaFoldDB" id="A0A1G7GI25"/>
<gene>
    <name evidence="3" type="ORF">SAMN05216464_110151</name>
</gene>
<dbReference type="EMBL" id="FNAI01000010">
    <property type="protein sequence ID" value="SDE87669.1"/>
    <property type="molecule type" value="Genomic_DNA"/>
</dbReference>
<dbReference type="Pfam" id="PF04738">
    <property type="entry name" value="Lant_dehydr_N"/>
    <property type="match status" value="2"/>
</dbReference>
<evidence type="ECO:0000313" key="3">
    <source>
        <dbReference type="EMBL" id="SDE87669.1"/>
    </source>
</evidence>
<evidence type="ECO:0000259" key="1">
    <source>
        <dbReference type="Pfam" id="PF04738"/>
    </source>
</evidence>
<dbReference type="OrthoDB" id="1273722at2"/>
<dbReference type="NCBIfam" id="TIGR03891">
    <property type="entry name" value="thiopep_ocin"/>
    <property type="match status" value="1"/>
</dbReference>
<dbReference type="STRING" id="1391627.SAMN05216464_110151"/>
<dbReference type="Pfam" id="PF14028">
    <property type="entry name" value="Lant_dehydr_C"/>
    <property type="match status" value="1"/>
</dbReference>
<dbReference type="Proteomes" id="UP000199072">
    <property type="component" value="Unassembled WGS sequence"/>
</dbReference>
<name>A0A1G7GI25_9SPHI</name>
<feature type="domain" description="Thiopeptide-type bacteriocin biosynthesis" evidence="2">
    <location>
        <begin position="679"/>
        <end position="924"/>
    </location>
</feature>
<protein>
    <submittedName>
        <fullName evidence="3">Thiopeptide-type bacteriocin biosynthesis domain-containing protein</fullName>
    </submittedName>
</protein>
<feature type="domain" description="Lantibiotic dehydratase N-terminal" evidence="1">
    <location>
        <begin position="27"/>
        <end position="223"/>
    </location>
</feature>
<keyword evidence="4" id="KW-1185">Reference proteome</keyword>
<evidence type="ECO:0000313" key="4">
    <source>
        <dbReference type="Proteomes" id="UP000199072"/>
    </source>
</evidence>
<reference evidence="3 4" key="1">
    <citation type="submission" date="2016-10" db="EMBL/GenBank/DDBJ databases">
        <authorList>
            <person name="de Groot N.N."/>
        </authorList>
    </citation>
    <scope>NUCLEOTIDE SEQUENCE [LARGE SCALE GENOMIC DNA]</scope>
    <source>
        <strain evidence="3 4">47C3B</strain>
    </source>
</reference>
<organism evidence="3 4">
    <name type="scientific">Mucilaginibacter pineti</name>
    <dbReference type="NCBI Taxonomy" id="1391627"/>
    <lineage>
        <taxon>Bacteria</taxon>
        <taxon>Pseudomonadati</taxon>
        <taxon>Bacteroidota</taxon>
        <taxon>Sphingobacteriia</taxon>
        <taxon>Sphingobacteriales</taxon>
        <taxon>Sphingobacteriaceae</taxon>
        <taxon>Mucilaginibacter</taxon>
    </lineage>
</organism>
<feature type="domain" description="Lantibiotic dehydratase N-terminal" evidence="1">
    <location>
        <begin position="247"/>
        <end position="608"/>
    </location>
</feature>